<gene>
    <name evidence="1" type="ORF">METZ01_LOCUS448764</name>
</gene>
<feature type="non-terminal residue" evidence="1">
    <location>
        <position position="41"/>
    </location>
</feature>
<protein>
    <submittedName>
        <fullName evidence="1">Uncharacterized protein</fullName>
    </submittedName>
</protein>
<sequence length="41" mass="4774">MLSLLYQLYARLHLMHCSNEIRASKRLPTKSTVWELDKGLG</sequence>
<dbReference type="AlphaFoldDB" id="A0A382ZKU4"/>
<reference evidence="1" key="1">
    <citation type="submission" date="2018-05" db="EMBL/GenBank/DDBJ databases">
        <authorList>
            <person name="Lanie J.A."/>
            <person name="Ng W.-L."/>
            <person name="Kazmierczak K.M."/>
            <person name="Andrzejewski T.M."/>
            <person name="Davidsen T.M."/>
            <person name="Wayne K.J."/>
            <person name="Tettelin H."/>
            <person name="Glass J.I."/>
            <person name="Rusch D."/>
            <person name="Podicherti R."/>
            <person name="Tsui H.-C.T."/>
            <person name="Winkler M.E."/>
        </authorList>
    </citation>
    <scope>NUCLEOTIDE SEQUENCE</scope>
</reference>
<accession>A0A382ZKU4</accession>
<proteinExistence type="predicted"/>
<name>A0A382ZKU4_9ZZZZ</name>
<dbReference type="EMBL" id="UINC01184615">
    <property type="protein sequence ID" value="SVD95910.1"/>
    <property type="molecule type" value="Genomic_DNA"/>
</dbReference>
<evidence type="ECO:0000313" key="1">
    <source>
        <dbReference type="EMBL" id="SVD95910.1"/>
    </source>
</evidence>
<organism evidence="1">
    <name type="scientific">marine metagenome</name>
    <dbReference type="NCBI Taxonomy" id="408172"/>
    <lineage>
        <taxon>unclassified sequences</taxon>
        <taxon>metagenomes</taxon>
        <taxon>ecological metagenomes</taxon>
    </lineage>
</organism>